<comment type="caution">
    <text evidence="3">The sequence shown here is derived from an EMBL/GenBank/DDBJ whole genome shotgun (WGS) entry which is preliminary data.</text>
</comment>
<dbReference type="PROSITE" id="PS50234">
    <property type="entry name" value="VWFA"/>
    <property type="match status" value="1"/>
</dbReference>
<sequence length="643" mass="72868">MSSIPASPPSPTPQIEIHDAAPRGLLGSAACAAYQSMAFLASFIFHFTLVVVLAMFTFVDPLRQRPLVTVIEPDMTQDLEMFEIELDPMDKISTEMAEASIPVAEMGMGGLVAASLSAPVLIEQAVDPKETVDVQLSDIAMISKDTDSLIQEIPSGTIGSAQEVVSNYQEAMDQIAQELIWMLSKDKVLVIWLFDQSESMKDDQQIIRDRIMRVYQEIGLTEEGQGDMLTTAITCYGQGFQLLTPAPSAVLSEIQQAIDQIQVDDSGEEMSCSAIMEALAQHKKYANIADRKIALILVTDESGNTADNQSQLENAIKAAQQMDCRLFVLGREAMFGYPYAHYEWRHPFDGEVHLLKIDRGPETAFVEQLQTDGYGKRWDAMTAGFGPYEQVRMAKETGGRFFMLPGQEDKIHRVTDRKFDPKTMDYYRPDLRPRAEQVAEIKGDPLKSLVTKVVYDLNPFQEDRADVLTIRHWYSRNPQEMVSQVRREQTEVMPYGRYLDEAIKVMEKNVHLRDESTSNRWKANFDLILGQLYAYRCRAYEYGVSSEQFLKNPTPPDPNRAEYMEFRGWELRTRKELVAADKTQADADRATKLLTQVTKDYAGTPWATRAAWEVKRGFGSTLVPHYFDLRRRKSDQKVPIPKL</sequence>
<dbReference type="RefSeq" id="WP_105349523.1">
    <property type="nucleotide sequence ID" value="NZ_PUIA01000001.1"/>
</dbReference>
<dbReference type="AlphaFoldDB" id="A0A2S8GBI3"/>
<feature type="domain" description="VWFA" evidence="2">
    <location>
        <begin position="189"/>
        <end position="330"/>
    </location>
</feature>
<dbReference type="Gene3D" id="3.40.50.410">
    <property type="entry name" value="von Willebrand factor, type A domain"/>
    <property type="match status" value="1"/>
</dbReference>
<accession>A0A2S8GBI3</accession>
<dbReference type="CDD" id="cd00198">
    <property type="entry name" value="vWFA"/>
    <property type="match status" value="1"/>
</dbReference>
<organism evidence="3 4">
    <name type="scientific">Blastopirellula marina</name>
    <dbReference type="NCBI Taxonomy" id="124"/>
    <lineage>
        <taxon>Bacteria</taxon>
        <taxon>Pseudomonadati</taxon>
        <taxon>Planctomycetota</taxon>
        <taxon>Planctomycetia</taxon>
        <taxon>Pirellulales</taxon>
        <taxon>Pirellulaceae</taxon>
        <taxon>Blastopirellula</taxon>
    </lineage>
</organism>
<keyword evidence="1" id="KW-0812">Transmembrane</keyword>
<evidence type="ECO:0000313" key="4">
    <source>
        <dbReference type="Proteomes" id="UP000240009"/>
    </source>
</evidence>
<dbReference type="SUPFAM" id="SSF53300">
    <property type="entry name" value="vWA-like"/>
    <property type="match status" value="1"/>
</dbReference>
<dbReference type="InterPro" id="IPR002035">
    <property type="entry name" value="VWF_A"/>
</dbReference>
<keyword evidence="1" id="KW-0472">Membrane</keyword>
<protein>
    <recommendedName>
        <fullName evidence="2">VWFA domain-containing protein</fullName>
    </recommendedName>
</protein>
<name>A0A2S8GBI3_9BACT</name>
<gene>
    <name evidence="3" type="ORF">C5Y96_00130</name>
</gene>
<proteinExistence type="predicted"/>
<reference evidence="3 4" key="1">
    <citation type="submission" date="2018-02" db="EMBL/GenBank/DDBJ databases">
        <title>Comparative genomes isolates from brazilian mangrove.</title>
        <authorList>
            <person name="Araujo J.E."/>
            <person name="Taketani R.G."/>
            <person name="Silva M.C.P."/>
            <person name="Loureco M.V."/>
            <person name="Andreote F.D."/>
        </authorList>
    </citation>
    <scope>NUCLEOTIDE SEQUENCE [LARGE SCALE GENOMIC DNA]</scope>
    <source>
        <strain evidence="3 4">HEX-2 MGV</strain>
    </source>
</reference>
<dbReference type="OrthoDB" id="239512at2"/>
<evidence type="ECO:0000259" key="2">
    <source>
        <dbReference type="PROSITE" id="PS50234"/>
    </source>
</evidence>
<dbReference type="InterPro" id="IPR036465">
    <property type="entry name" value="vWFA_dom_sf"/>
</dbReference>
<dbReference type="Proteomes" id="UP000240009">
    <property type="component" value="Unassembled WGS sequence"/>
</dbReference>
<evidence type="ECO:0000256" key="1">
    <source>
        <dbReference type="SAM" id="Phobius"/>
    </source>
</evidence>
<keyword evidence="1" id="KW-1133">Transmembrane helix</keyword>
<evidence type="ECO:0000313" key="3">
    <source>
        <dbReference type="EMBL" id="PQO41816.1"/>
    </source>
</evidence>
<feature type="transmembrane region" description="Helical" evidence="1">
    <location>
        <begin position="38"/>
        <end position="59"/>
    </location>
</feature>
<dbReference type="EMBL" id="PUIA01000001">
    <property type="protein sequence ID" value="PQO41816.1"/>
    <property type="molecule type" value="Genomic_DNA"/>
</dbReference>